<dbReference type="AlphaFoldDB" id="A0A091FW38"/>
<protein>
    <submittedName>
        <fullName evidence="1">Uncharacterized protein</fullName>
    </submittedName>
</protein>
<keyword evidence="2" id="KW-1185">Reference proteome</keyword>
<organism evidence="1 2">
    <name type="scientific">Corvus brachyrhynchos</name>
    <name type="common">American crow</name>
    <dbReference type="NCBI Taxonomy" id="85066"/>
    <lineage>
        <taxon>Eukaryota</taxon>
        <taxon>Metazoa</taxon>
        <taxon>Chordata</taxon>
        <taxon>Craniata</taxon>
        <taxon>Vertebrata</taxon>
        <taxon>Euteleostomi</taxon>
        <taxon>Archelosauria</taxon>
        <taxon>Archosauria</taxon>
        <taxon>Dinosauria</taxon>
        <taxon>Saurischia</taxon>
        <taxon>Theropoda</taxon>
        <taxon>Coelurosauria</taxon>
        <taxon>Aves</taxon>
        <taxon>Neognathae</taxon>
        <taxon>Neoaves</taxon>
        <taxon>Telluraves</taxon>
        <taxon>Australaves</taxon>
        <taxon>Passeriformes</taxon>
        <taxon>Corvoidea</taxon>
        <taxon>Corvidae</taxon>
        <taxon>Corvus</taxon>
    </lineage>
</organism>
<dbReference type="EMBL" id="KK719746">
    <property type="protein sequence ID" value="KFO65460.1"/>
    <property type="molecule type" value="Genomic_DNA"/>
</dbReference>
<reference evidence="1 2" key="1">
    <citation type="submission" date="2014-04" db="EMBL/GenBank/DDBJ databases">
        <title>Genome evolution of avian class.</title>
        <authorList>
            <person name="Zhang G."/>
            <person name="Li C."/>
        </authorList>
    </citation>
    <scope>NUCLEOTIDE SEQUENCE [LARGE SCALE GENOMIC DNA]</scope>
    <source>
        <strain evidence="1">BGI_N302</strain>
    </source>
</reference>
<dbReference type="Proteomes" id="UP000052976">
    <property type="component" value="Unassembled WGS sequence"/>
</dbReference>
<accession>A0A091FW38</accession>
<sequence>MAKDKGSPPLNGTAVVTLNVFDNRPFVPRFNKSEISVSVSENTGVDYLIYDFAVVETSGKPIDYTV</sequence>
<gene>
    <name evidence="1" type="ORF">N302_14374</name>
</gene>
<evidence type="ECO:0000313" key="2">
    <source>
        <dbReference type="Proteomes" id="UP000052976"/>
    </source>
</evidence>
<name>A0A091FW38_CORBR</name>
<feature type="non-terminal residue" evidence="1">
    <location>
        <position position="66"/>
    </location>
</feature>
<evidence type="ECO:0000313" key="1">
    <source>
        <dbReference type="EMBL" id="KFO65460.1"/>
    </source>
</evidence>
<proteinExistence type="predicted"/>